<feature type="chain" id="PRO_5035801033" description="Alanyl-tRNA synthetase class IIc N-terminal domain-containing protein" evidence="1">
    <location>
        <begin position="20"/>
        <end position="103"/>
    </location>
</feature>
<name>A0A8S9KKM5_BRACR</name>
<evidence type="ECO:0000313" key="3">
    <source>
        <dbReference type="EMBL" id="KAF2594955.1"/>
    </source>
</evidence>
<dbReference type="SUPFAM" id="SSF101353">
    <property type="entry name" value="Putative anticodon-binding domain of alanyl-tRNA synthetase (AlaRS)"/>
    <property type="match status" value="1"/>
</dbReference>
<dbReference type="EMBL" id="QGKY02000164">
    <property type="protein sequence ID" value="KAF2594955.1"/>
    <property type="molecule type" value="Genomic_DNA"/>
</dbReference>
<organism evidence="3">
    <name type="scientific">Brassica cretica</name>
    <name type="common">Mustard</name>
    <dbReference type="NCBI Taxonomy" id="69181"/>
    <lineage>
        <taxon>Eukaryota</taxon>
        <taxon>Viridiplantae</taxon>
        <taxon>Streptophyta</taxon>
        <taxon>Embryophyta</taxon>
        <taxon>Tracheophyta</taxon>
        <taxon>Spermatophyta</taxon>
        <taxon>Magnoliopsida</taxon>
        <taxon>eudicotyledons</taxon>
        <taxon>Gunneridae</taxon>
        <taxon>Pentapetalae</taxon>
        <taxon>rosids</taxon>
        <taxon>malvids</taxon>
        <taxon>Brassicales</taxon>
        <taxon>Brassicaceae</taxon>
        <taxon>Brassiceae</taxon>
        <taxon>Brassica</taxon>
    </lineage>
</organism>
<dbReference type="GO" id="GO:0009507">
    <property type="term" value="C:chloroplast"/>
    <property type="evidence" value="ECO:0007669"/>
    <property type="project" value="TreeGrafter"/>
</dbReference>
<proteinExistence type="predicted"/>
<dbReference type="PANTHER" id="PTHR11777">
    <property type="entry name" value="ALANYL-TRNA SYNTHETASE"/>
    <property type="match status" value="1"/>
</dbReference>
<dbReference type="InterPro" id="IPR018162">
    <property type="entry name" value="Ala-tRNA-ligase_IIc_anticod-bd"/>
</dbReference>
<dbReference type="AlphaFoldDB" id="A0A8S9KKM5"/>
<dbReference type="InterPro" id="IPR018164">
    <property type="entry name" value="Ala-tRNA-synth_IIc_N"/>
</dbReference>
<evidence type="ECO:0000259" key="2">
    <source>
        <dbReference type="Pfam" id="PF01411"/>
    </source>
</evidence>
<reference evidence="3" key="1">
    <citation type="submission" date="2019-12" db="EMBL/GenBank/DDBJ databases">
        <title>Genome sequencing and annotation of Brassica cretica.</title>
        <authorList>
            <person name="Studholme D.J."/>
            <person name="Sarris P.F."/>
        </authorList>
    </citation>
    <scope>NUCLEOTIDE SEQUENCE</scope>
    <source>
        <strain evidence="3">PFS-102/07</strain>
        <tissue evidence="3">Leaf</tissue>
    </source>
</reference>
<dbReference type="PANTHER" id="PTHR11777:SF35">
    <property type="entry name" value="ALANINE--TRNA LIGASE"/>
    <property type="match status" value="1"/>
</dbReference>
<accession>A0A8S9KKM5</accession>
<dbReference type="GO" id="GO:0006419">
    <property type="term" value="P:alanyl-tRNA aminoacylation"/>
    <property type="evidence" value="ECO:0007669"/>
    <property type="project" value="InterPro"/>
</dbReference>
<sequence length="103" mass="11376">MRFFITFILGFQLMAEERGLLVDVDGFNKAMEEARERSRSAQNKEAGGSIVMDADATSKLHKAGVLATDDSFKYTWFKDHESEVKAIYTGSAFLESSAAGDNV</sequence>
<gene>
    <name evidence="3" type="ORF">F2Q70_00042648</name>
</gene>
<protein>
    <recommendedName>
        <fullName evidence="2">Alanyl-tRNA synthetase class IIc N-terminal domain-containing protein</fullName>
    </recommendedName>
</protein>
<feature type="domain" description="Alanyl-tRNA synthetase class IIc N-terminal" evidence="2">
    <location>
        <begin position="12"/>
        <end position="102"/>
    </location>
</feature>
<keyword evidence="1" id="KW-0732">Signal</keyword>
<evidence type="ECO:0000256" key="1">
    <source>
        <dbReference type="SAM" id="SignalP"/>
    </source>
</evidence>
<dbReference type="GO" id="GO:0005739">
    <property type="term" value="C:mitochondrion"/>
    <property type="evidence" value="ECO:0007669"/>
    <property type="project" value="TreeGrafter"/>
</dbReference>
<dbReference type="GO" id="GO:0005524">
    <property type="term" value="F:ATP binding"/>
    <property type="evidence" value="ECO:0007669"/>
    <property type="project" value="InterPro"/>
</dbReference>
<dbReference type="GO" id="GO:0004813">
    <property type="term" value="F:alanine-tRNA ligase activity"/>
    <property type="evidence" value="ECO:0007669"/>
    <property type="project" value="InterPro"/>
</dbReference>
<comment type="caution">
    <text evidence="3">The sequence shown here is derived from an EMBL/GenBank/DDBJ whole genome shotgun (WGS) entry which is preliminary data.</text>
</comment>
<dbReference type="GO" id="GO:0002161">
    <property type="term" value="F:aminoacyl-tRNA deacylase activity"/>
    <property type="evidence" value="ECO:0007669"/>
    <property type="project" value="TreeGrafter"/>
</dbReference>
<feature type="signal peptide" evidence="1">
    <location>
        <begin position="1"/>
        <end position="19"/>
    </location>
</feature>
<dbReference type="Pfam" id="PF01411">
    <property type="entry name" value="tRNA-synt_2c"/>
    <property type="match status" value="1"/>
</dbReference>
<dbReference type="InterPro" id="IPR050058">
    <property type="entry name" value="Ala-tRNA_ligase"/>
</dbReference>